<accession>A0A0F9F0X7</accession>
<feature type="non-terminal residue" evidence="1">
    <location>
        <position position="736"/>
    </location>
</feature>
<proteinExistence type="predicted"/>
<evidence type="ECO:0000313" key="1">
    <source>
        <dbReference type="EMBL" id="KKL80038.1"/>
    </source>
</evidence>
<comment type="caution">
    <text evidence="1">The sequence shown here is derived from an EMBL/GenBank/DDBJ whole genome shotgun (WGS) entry which is preliminary data.</text>
</comment>
<sequence length="736" mass="79228">TITGMGGVPSMIPFAPPLPPYPAAPPAPPPTPGVPPVEAIVRATIDDIRFFPDEIDPGVDATGLLSWRNIGDVPQLFDTAFYLVSPAGRYGPLQVNWGVSASPQVSNTQNLRLSTAGLPPGVYSVMVEIYDSTTGVLLTAMTLPSRLSIKEIALPVVPEPPLPVVPEVPTIEPVFPEVPTVDILGTPRLFLPGQLNVGDTWRGSFGLPSLSPVPLFIETQLVLRDPQGFESIVGQGGRIVQPFETLQIPVNFDTSDLAAGNYTILLRVFDQAGLQITEFPMGFLTMLEAIAPPIPVVPEIPGLPEIPTAPTLPIADMFALPSVYLPTEVEIGELWSGDISIPTQVPFALQALPSLPSYPVNAGLQLENPAGQPFNVGTYRPTFMPGEPINLPVNFDTSVLPEGIHNLTLNIEDLQGNPLFPPPGISGIIGTLQALMPFELPEIPTPPELAGAISIMQLEYNGARGTIPVSNIPRGERGLVHIWGKNLAPTAQQLGIRWQVTDPDGMLAEDYSTWEVWPYAGAGSDKEFIGGRFALDKSGNYTIAVSLLMNRLAPIVVGSYTGTLCDVAEAEVPVPTVVPVPEVPIEARGTISQKQLEYNGTRGTIPVSNVPSGERGLVHIWGRNDTSIRQDLGIHWQIRDPNGSLVEDYQDWSYDHGPGDDHEFIGGRFDLDKGRSYTIAVSLFMNPEAPVIVDSYTGTLCEVAEVEVPIEVPEVPIRGTISQKQLEYNGDKEPIP</sequence>
<name>A0A0F9F0X7_9ZZZZ</name>
<feature type="non-terminal residue" evidence="1">
    <location>
        <position position="1"/>
    </location>
</feature>
<reference evidence="1" key="1">
    <citation type="journal article" date="2015" name="Nature">
        <title>Complex archaea that bridge the gap between prokaryotes and eukaryotes.</title>
        <authorList>
            <person name="Spang A."/>
            <person name="Saw J.H."/>
            <person name="Jorgensen S.L."/>
            <person name="Zaremba-Niedzwiedzka K."/>
            <person name="Martijn J."/>
            <person name="Lind A.E."/>
            <person name="van Eijk R."/>
            <person name="Schleper C."/>
            <person name="Guy L."/>
            <person name="Ettema T.J."/>
        </authorList>
    </citation>
    <scope>NUCLEOTIDE SEQUENCE</scope>
</reference>
<gene>
    <name evidence="1" type="ORF">LCGC14_2008810</name>
</gene>
<dbReference type="EMBL" id="LAZR01022978">
    <property type="protein sequence ID" value="KKL80038.1"/>
    <property type="molecule type" value="Genomic_DNA"/>
</dbReference>
<protein>
    <submittedName>
        <fullName evidence="1">Uncharacterized protein</fullName>
    </submittedName>
</protein>
<organism evidence="1">
    <name type="scientific">marine sediment metagenome</name>
    <dbReference type="NCBI Taxonomy" id="412755"/>
    <lineage>
        <taxon>unclassified sequences</taxon>
        <taxon>metagenomes</taxon>
        <taxon>ecological metagenomes</taxon>
    </lineage>
</organism>
<dbReference type="AlphaFoldDB" id="A0A0F9F0X7"/>